<evidence type="ECO:0000313" key="3">
    <source>
        <dbReference type="Proteomes" id="UP000572540"/>
    </source>
</evidence>
<organism evidence="2 3">
    <name type="scientific">Paraburkholderia bryophila</name>
    <dbReference type="NCBI Taxonomy" id="420952"/>
    <lineage>
        <taxon>Bacteria</taxon>
        <taxon>Pseudomonadati</taxon>
        <taxon>Pseudomonadota</taxon>
        <taxon>Betaproteobacteria</taxon>
        <taxon>Burkholderiales</taxon>
        <taxon>Burkholderiaceae</taxon>
        <taxon>Paraburkholderia</taxon>
    </lineage>
</organism>
<keyword evidence="1" id="KW-0812">Transmembrane</keyword>
<evidence type="ECO:0000313" key="2">
    <source>
        <dbReference type="EMBL" id="NYH15296.1"/>
    </source>
</evidence>
<proteinExistence type="predicted"/>
<evidence type="ECO:0000256" key="1">
    <source>
        <dbReference type="SAM" id="Phobius"/>
    </source>
</evidence>
<reference evidence="2 3" key="1">
    <citation type="submission" date="2020-07" db="EMBL/GenBank/DDBJ databases">
        <title>Exploring microbial biodiversity for novel pathways involved in the catabolism of aromatic compounds derived from lignin.</title>
        <authorList>
            <person name="Elkins J."/>
        </authorList>
    </citation>
    <scope>NUCLEOTIDE SEQUENCE [LARGE SCALE GENOMIC DNA]</scope>
    <source>
        <strain evidence="2 3">H2C3B</strain>
    </source>
</reference>
<name>A0A7Y9W6U3_9BURK</name>
<sequence>MQQGIVEMPQPTRRLAAIATQRSRQRGQAYAEYLVVTSALIAVLLLQPGDIVPPFTALLSGFRSFFSAYSFTLSLP</sequence>
<keyword evidence="1" id="KW-0472">Membrane</keyword>
<keyword evidence="1" id="KW-1133">Transmembrane helix</keyword>
<protein>
    <recommendedName>
        <fullName evidence="4">Flp pilus assembly pilin Flp</fullName>
    </recommendedName>
</protein>
<accession>A0A7Y9W6U3</accession>
<evidence type="ECO:0008006" key="4">
    <source>
        <dbReference type="Google" id="ProtNLM"/>
    </source>
</evidence>
<feature type="transmembrane region" description="Helical" evidence="1">
    <location>
        <begin position="30"/>
        <end position="49"/>
    </location>
</feature>
<dbReference type="EMBL" id="JACCAU010000001">
    <property type="protein sequence ID" value="NYH15296.1"/>
    <property type="molecule type" value="Genomic_DNA"/>
</dbReference>
<dbReference type="Proteomes" id="UP000572540">
    <property type="component" value="Unassembled WGS sequence"/>
</dbReference>
<dbReference type="AlphaFoldDB" id="A0A7Y9W6U3"/>
<comment type="caution">
    <text evidence="2">The sequence shown here is derived from an EMBL/GenBank/DDBJ whole genome shotgun (WGS) entry which is preliminary data.</text>
</comment>
<gene>
    <name evidence="2" type="ORF">GGD41_002524</name>
</gene>